<dbReference type="InterPro" id="IPR052721">
    <property type="entry name" value="ET_Amicyanin"/>
</dbReference>
<reference evidence="3 4" key="1">
    <citation type="journal article" date="2012" name="J. Bacteriol.">
        <title>Genome sequence of the soybean symbiont Sinorhizobium fredii HH103.</title>
        <authorList>
            <person name="Weidner S."/>
            <person name="Becker A."/>
            <person name="Bonilla I."/>
            <person name="Jaenicke S."/>
            <person name="Lloret J."/>
            <person name="Margaret I."/>
            <person name="Puhler A."/>
            <person name="Ruiz-Sainz J.E."/>
            <person name="Schneiker-Bekel S."/>
            <person name="Szczepanowski R."/>
            <person name="Vinardell J.M."/>
            <person name="Zehner S."/>
            <person name="Gottfert M."/>
        </authorList>
    </citation>
    <scope>NUCLEOTIDE SEQUENCE [LARGE SCALE GENOMIC DNA]</scope>
    <source>
        <strain evidence="3 4">HH103</strain>
        <plasmid evidence="4">pSfHH103e</plasmid>
    </source>
</reference>
<keyword evidence="1" id="KW-0732">Signal</keyword>
<organism evidence="3 4">
    <name type="scientific">Sinorhizobium fredii (strain HH103)</name>
    <dbReference type="NCBI Taxonomy" id="1117943"/>
    <lineage>
        <taxon>Bacteria</taxon>
        <taxon>Pseudomonadati</taxon>
        <taxon>Pseudomonadota</taxon>
        <taxon>Alphaproteobacteria</taxon>
        <taxon>Hyphomicrobiales</taxon>
        <taxon>Rhizobiaceae</taxon>
        <taxon>Sinorhizobium/Ensifer group</taxon>
        <taxon>Sinorhizobium</taxon>
    </lineage>
</organism>
<dbReference type="HOGENOM" id="CLU_084115_4_1_5"/>
<dbReference type="Proteomes" id="UP000007735">
    <property type="component" value="Plasmid pSfHH103e"/>
</dbReference>
<dbReference type="InterPro" id="IPR028096">
    <property type="entry name" value="EfeO_Cupredoxin"/>
</dbReference>
<dbReference type="CDD" id="cd13921">
    <property type="entry name" value="Amicyanin"/>
    <property type="match status" value="1"/>
</dbReference>
<proteinExistence type="predicted"/>
<dbReference type="Pfam" id="PF13473">
    <property type="entry name" value="Cupredoxin_1"/>
    <property type="match status" value="1"/>
</dbReference>
<evidence type="ECO:0000259" key="2">
    <source>
        <dbReference type="Pfam" id="PF13473"/>
    </source>
</evidence>
<dbReference type="EMBL" id="HE616899">
    <property type="protein sequence ID" value="CCE99537.1"/>
    <property type="molecule type" value="Genomic_DNA"/>
</dbReference>
<geneLocation type="plasmid" evidence="3 4">
    <name>pSfHH103e</name>
</geneLocation>
<dbReference type="RefSeq" id="WP_014331197.1">
    <property type="nucleotide sequence ID" value="NC_016815.1"/>
</dbReference>
<keyword evidence="3" id="KW-0614">Plasmid</keyword>
<sequence length="107" mass="11456">MKAAIYQATVATLLLGAAAVAAPSQAETIKVTIERLVYTPADIQAKVGDEVEWINKDVLVHTATVKGGAEVLLPAKKSASLLLQEPGSFDYICRYHPNMKGHITVQP</sequence>
<dbReference type="SUPFAM" id="SSF49503">
    <property type="entry name" value="Cupredoxins"/>
    <property type="match status" value="1"/>
</dbReference>
<dbReference type="PANTHER" id="PTHR36507:SF1">
    <property type="entry name" value="BLL1555 PROTEIN"/>
    <property type="match status" value="1"/>
</dbReference>
<dbReference type="InterPro" id="IPR035668">
    <property type="entry name" value="Amicyanin"/>
</dbReference>
<dbReference type="InterPro" id="IPR008972">
    <property type="entry name" value="Cupredoxin"/>
</dbReference>
<dbReference type="PANTHER" id="PTHR36507">
    <property type="entry name" value="BLL1555 PROTEIN"/>
    <property type="match status" value="1"/>
</dbReference>
<accession>G9AEQ5</accession>
<name>G9AEQ5_SINF1</name>
<feature type="chain" id="PRO_5003520093" evidence="1">
    <location>
        <begin position="27"/>
        <end position="107"/>
    </location>
</feature>
<dbReference type="PATRIC" id="fig|380.5.peg.4625"/>
<dbReference type="AlphaFoldDB" id="G9AEQ5"/>
<feature type="signal peptide" evidence="1">
    <location>
        <begin position="1"/>
        <end position="26"/>
    </location>
</feature>
<dbReference type="KEGG" id="sfh:SFHH103_05071"/>
<protein>
    <submittedName>
        <fullName evidence="3">Plastocyanin-like protein</fullName>
    </submittedName>
</protein>
<gene>
    <name evidence="3" type="ordered locus">SFHH103_05071</name>
</gene>
<evidence type="ECO:0000256" key="1">
    <source>
        <dbReference type="SAM" id="SignalP"/>
    </source>
</evidence>
<feature type="domain" description="EfeO-type cupredoxin-like" evidence="2">
    <location>
        <begin position="11"/>
        <end position="105"/>
    </location>
</feature>
<evidence type="ECO:0000313" key="4">
    <source>
        <dbReference type="Proteomes" id="UP000007735"/>
    </source>
</evidence>
<evidence type="ECO:0000313" key="3">
    <source>
        <dbReference type="EMBL" id="CCE99537.1"/>
    </source>
</evidence>
<dbReference type="Gene3D" id="2.60.40.420">
    <property type="entry name" value="Cupredoxins - blue copper proteins"/>
    <property type="match status" value="1"/>
</dbReference>